<dbReference type="NCBIfam" id="TIGR01686">
    <property type="entry name" value="FkbH"/>
    <property type="match status" value="1"/>
</dbReference>
<dbReference type="RefSeq" id="WP_201426904.1">
    <property type="nucleotide sequence ID" value="NZ_JAEQMG010000040.1"/>
</dbReference>
<dbReference type="InterPro" id="IPR036412">
    <property type="entry name" value="HAD-like_sf"/>
</dbReference>
<dbReference type="Proteomes" id="UP000633365">
    <property type="component" value="Unassembled WGS sequence"/>
</dbReference>
<accession>A0A934U1J9</accession>
<name>A0A934U1J9_9FIRM</name>
<organism evidence="1 2">
    <name type="scientific">Ruminococcus difficilis</name>
    <dbReference type="NCBI Taxonomy" id="2763069"/>
    <lineage>
        <taxon>Bacteria</taxon>
        <taxon>Bacillati</taxon>
        <taxon>Bacillota</taxon>
        <taxon>Clostridia</taxon>
        <taxon>Eubacteriales</taxon>
        <taxon>Oscillospiraceae</taxon>
        <taxon>Ruminococcus</taxon>
    </lineage>
</organism>
<dbReference type="InterPro" id="IPR010033">
    <property type="entry name" value="HAD_SF_ppase_IIIC"/>
</dbReference>
<sequence>MYQFYYADAAKVKKQPRYDKSVTSEYEITAVRPTMWEEHCLECSAPVCFGNCVHFIPRSDGRCMRFENGICVQPNDKGCCGQSARVKFRKWANMMTIIYPAMLDKAEYRALTEKNQKLGKKLQGIADSKMPVKVKWESIRTTEFLRRRKLRGLSGEDNHPDAFIFHGYSFEEKAFNLILEIYDDHTTVFKSSLRLEPGENLIILDDSKMTKACATANYLVKIYPENDLEAEIDILWCDFVKGHRIVSDTPASKVKCVVWDLDNTVWSGTLIETDNPDELQLNDGIIDTIKALDERGIIQSIASKNDYDLAWPIVEKLGISDYFIYPQIHWNAKSGSLEQIAKSLNIGIDTFALIDDSAFERNQVQSALPQVRVYDVTDVSKLLSRAEFDVLITDESKNRRAMYKAEEKRNQLMQSADNGDTIDFLRKCHLSIELFEPQTEDEKLRCYELLVRTNQLNLSGKKYTPEEYEDVLARENHTNFAFSCKDDFGSYGIVGFGQYRVENQQLIFTEFAMSCRVAGKYVESALFSSLLEKENCAQGLFSVSKTKKNILLRNTLQSIGFEIENQDSNMIQFRFSLDLLNKDIVGVLL</sequence>
<keyword evidence="2" id="KW-1185">Reference proteome</keyword>
<dbReference type="EMBL" id="JAEQMG010000040">
    <property type="protein sequence ID" value="MBK6087599.1"/>
    <property type="molecule type" value="Genomic_DNA"/>
</dbReference>
<dbReference type="SUPFAM" id="SSF56784">
    <property type="entry name" value="HAD-like"/>
    <property type="match status" value="1"/>
</dbReference>
<dbReference type="AlphaFoldDB" id="A0A934U1J9"/>
<dbReference type="NCBIfam" id="TIGR01681">
    <property type="entry name" value="HAD-SF-IIIC"/>
    <property type="match status" value="1"/>
</dbReference>
<comment type="caution">
    <text evidence="1">The sequence shown here is derived from an EMBL/GenBank/DDBJ whole genome shotgun (WGS) entry which is preliminary data.</text>
</comment>
<reference evidence="1" key="1">
    <citation type="submission" date="2021-01" db="EMBL/GenBank/DDBJ databases">
        <title>Genome public.</title>
        <authorList>
            <person name="Liu C."/>
            <person name="Sun Q."/>
        </authorList>
    </citation>
    <scope>NUCLEOTIDE SEQUENCE</scope>
    <source>
        <strain evidence="1">M6</strain>
    </source>
</reference>
<gene>
    <name evidence="1" type="ORF">JKK62_02860</name>
</gene>
<evidence type="ECO:0000313" key="2">
    <source>
        <dbReference type="Proteomes" id="UP000633365"/>
    </source>
</evidence>
<dbReference type="InterPro" id="IPR010037">
    <property type="entry name" value="FkbH_domain"/>
</dbReference>
<protein>
    <submittedName>
        <fullName evidence="1">HAD-IIIC family phosphatase</fullName>
    </submittedName>
</protein>
<dbReference type="InterPro" id="IPR023214">
    <property type="entry name" value="HAD_sf"/>
</dbReference>
<proteinExistence type="predicted"/>
<evidence type="ECO:0000313" key="1">
    <source>
        <dbReference type="EMBL" id="MBK6087599.1"/>
    </source>
</evidence>
<dbReference type="Gene3D" id="3.40.50.1000">
    <property type="entry name" value="HAD superfamily/HAD-like"/>
    <property type="match status" value="1"/>
</dbReference>